<reference evidence="3" key="1">
    <citation type="journal article" date="2014" name="Proc. Natl. Acad. Sci. U.S.A.">
        <title>Extensive sampling of basidiomycete genomes demonstrates inadequacy of the white-rot/brown-rot paradigm for wood decay fungi.</title>
        <authorList>
            <person name="Riley R."/>
            <person name="Salamov A.A."/>
            <person name="Brown D.W."/>
            <person name="Nagy L.G."/>
            <person name="Floudas D."/>
            <person name="Held B.W."/>
            <person name="Levasseur A."/>
            <person name="Lombard V."/>
            <person name="Morin E."/>
            <person name="Otillar R."/>
            <person name="Lindquist E.A."/>
            <person name="Sun H."/>
            <person name="LaButti K.M."/>
            <person name="Schmutz J."/>
            <person name="Jabbour D."/>
            <person name="Luo H."/>
            <person name="Baker S.E."/>
            <person name="Pisabarro A.G."/>
            <person name="Walton J.D."/>
            <person name="Blanchette R.A."/>
            <person name="Henrissat B."/>
            <person name="Martin F."/>
            <person name="Cullen D."/>
            <person name="Hibbett D.S."/>
            <person name="Grigoriev I.V."/>
        </authorList>
    </citation>
    <scope>NUCLEOTIDE SEQUENCE [LARGE SCALE GENOMIC DNA]</scope>
    <source>
        <strain evidence="3">PC15</strain>
    </source>
</reference>
<evidence type="ECO:0000256" key="1">
    <source>
        <dbReference type="SAM" id="Phobius"/>
    </source>
</evidence>
<feature type="transmembrane region" description="Helical" evidence="1">
    <location>
        <begin position="170"/>
        <end position="190"/>
    </location>
</feature>
<keyword evidence="1" id="KW-1133">Transmembrane helix</keyword>
<protein>
    <submittedName>
        <fullName evidence="2">Uncharacterized protein</fullName>
    </submittedName>
</protein>
<evidence type="ECO:0000313" key="3">
    <source>
        <dbReference type="Proteomes" id="UP000027073"/>
    </source>
</evidence>
<dbReference type="InParanoid" id="A0A067P7T5"/>
<feature type="transmembrane region" description="Helical" evidence="1">
    <location>
        <begin position="65"/>
        <end position="87"/>
    </location>
</feature>
<dbReference type="OrthoDB" id="444631at2759"/>
<feature type="transmembrane region" description="Helical" evidence="1">
    <location>
        <begin position="99"/>
        <end position="121"/>
    </location>
</feature>
<dbReference type="EMBL" id="KL198005">
    <property type="protein sequence ID" value="KDQ31961.1"/>
    <property type="molecule type" value="Genomic_DNA"/>
</dbReference>
<feature type="transmembrane region" description="Helical" evidence="1">
    <location>
        <begin position="133"/>
        <end position="158"/>
    </location>
</feature>
<evidence type="ECO:0000313" key="2">
    <source>
        <dbReference type="EMBL" id="KDQ31961.1"/>
    </source>
</evidence>
<proteinExistence type="predicted"/>
<dbReference type="HOGENOM" id="CLU_052841_1_0_1"/>
<dbReference type="PANTHER" id="PTHR33048:SF47">
    <property type="entry name" value="INTEGRAL MEMBRANE PROTEIN-RELATED"/>
    <property type="match status" value="1"/>
</dbReference>
<dbReference type="InterPro" id="IPR052337">
    <property type="entry name" value="SAT4-like"/>
</dbReference>
<dbReference type="VEuPathDB" id="FungiDB:PLEOSDRAFT_165310"/>
<accession>A0A067P7T5</accession>
<dbReference type="STRING" id="1137138.A0A067P7T5"/>
<dbReference type="AlphaFoldDB" id="A0A067P7T5"/>
<dbReference type="PANTHER" id="PTHR33048">
    <property type="entry name" value="PTH11-LIKE INTEGRAL MEMBRANE PROTEIN (AFU_ORTHOLOGUE AFUA_5G11245)"/>
    <property type="match status" value="1"/>
</dbReference>
<keyword evidence="1" id="KW-0472">Membrane</keyword>
<feature type="transmembrane region" description="Helical" evidence="1">
    <location>
        <begin position="34"/>
        <end position="53"/>
    </location>
</feature>
<keyword evidence="1" id="KW-0812">Transmembrane</keyword>
<dbReference type="Proteomes" id="UP000027073">
    <property type="component" value="Unassembled WGS sequence"/>
</dbReference>
<feature type="transmembrane region" description="Helical" evidence="1">
    <location>
        <begin position="202"/>
        <end position="227"/>
    </location>
</feature>
<sequence>MSVPILNVKAILLTACRMLLRLRSRTFRMDDGWATFSSVGLFIFSVCTFVSLGHVEGVTAVALDYLVSELFYTVIWTARLSILLSLAQPSLGRSARGKTSVYSVASVFIIFWMILFAQTFWHSAPQRCPKSTGIAIAQLTTGVAANAALLVLPATFLFDASLTNKQRVHMICTIAAVAFAAVASLVHGYFTLRVGGLPELVLAIIEASATLMACSAAIIATAVLDLIKKPSPSDRWIMTSSFNALSPTFSTDTVKTVHLSPRSGTSVSYEGDTPFRKSPSLWGPNGAGVHITEEKVSVLHFPTPAVLKRSA</sequence>
<gene>
    <name evidence="2" type="ORF">PLEOSDRAFT_165310</name>
</gene>
<name>A0A067P7T5_PLEO1</name>
<organism evidence="2 3">
    <name type="scientific">Pleurotus ostreatus (strain PC15)</name>
    <name type="common">Oyster mushroom</name>
    <dbReference type="NCBI Taxonomy" id="1137138"/>
    <lineage>
        <taxon>Eukaryota</taxon>
        <taxon>Fungi</taxon>
        <taxon>Dikarya</taxon>
        <taxon>Basidiomycota</taxon>
        <taxon>Agaricomycotina</taxon>
        <taxon>Agaricomycetes</taxon>
        <taxon>Agaricomycetidae</taxon>
        <taxon>Agaricales</taxon>
        <taxon>Pleurotineae</taxon>
        <taxon>Pleurotaceae</taxon>
        <taxon>Pleurotus</taxon>
    </lineage>
</organism>